<dbReference type="PROSITE" id="PS50851">
    <property type="entry name" value="CHEW"/>
    <property type="match status" value="1"/>
</dbReference>
<dbReference type="SUPFAM" id="SSF50341">
    <property type="entry name" value="CheW-like"/>
    <property type="match status" value="1"/>
</dbReference>
<dbReference type="EMBL" id="PDWK01000012">
    <property type="protein sequence ID" value="KAF1690005.1"/>
    <property type="molecule type" value="Genomic_DNA"/>
</dbReference>
<dbReference type="InterPro" id="IPR011006">
    <property type="entry name" value="CheY-like_superfamily"/>
</dbReference>
<evidence type="ECO:0000259" key="3">
    <source>
        <dbReference type="PROSITE" id="PS50851"/>
    </source>
</evidence>
<protein>
    <submittedName>
        <fullName evidence="4">Chemotaxis protein CheW</fullName>
    </submittedName>
</protein>
<feature type="domain" description="Response regulatory" evidence="2">
    <location>
        <begin position="183"/>
        <end position="308"/>
    </location>
</feature>
<accession>A0A921TG78</accession>
<proteinExistence type="predicted"/>
<evidence type="ECO:0000259" key="2">
    <source>
        <dbReference type="PROSITE" id="PS50110"/>
    </source>
</evidence>
<dbReference type="GO" id="GO:0006935">
    <property type="term" value="P:chemotaxis"/>
    <property type="evidence" value="ECO:0007669"/>
    <property type="project" value="InterPro"/>
</dbReference>
<dbReference type="InterPro" id="IPR001789">
    <property type="entry name" value="Sig_transdc_resp-reg_receiver"/>
</dbReference>
<dbReference type="PIRSF" id="PIRSF002867">
    <property type="entry name" value="CheV"/>
    <property type="match status" value="1"/>
</dbReference>
<dbReference type="AlphaFoldDB" id="A0A921TG78"/>
<dbReference type="SMART" id="SM00448">
    <property type="entry name" value="REC"/>
    <property type="match status" value="1"/>
</dbReference>
<dbReference type="PROSITE" id="PS50110">
    <property type="entry name" value="RESPONSE_REGULATORY"/>
    <property type="match status" value="1"/>
</dbReference>
<dbReference type="PANTHER" id="PTHR47233">
    <property type="entry name" value="CHEMOTAXIS PROTEIN CHEV"/>
    <property type="match status" value="1"/>
</dbReference>
<keyword evidence="1" id="KW-0597">Phosphoprotein</keyword>
<feature type="modified residue" description="4-aspartylphosphate" evidence="1">
    <location>
        <position position="241"/>
    </location>
</feature>
<name>A0A921TG78_9GAMM</name>
<dbReference type="RefSeq" id="WP_162123751.1">
    <property type="nucleotide sequence ID" value="NZ_PDWK01000012.1"/>
</dbReference>
<dbReference type="SUPFAM" id="SSF52172">
    <property type="entry name" value="CheY-like"/>
    <property type="match status" value="1"/>
</dbReference>
<reference evidence="4" key="1">
    <citation type="submission" date="2017-10" db="EMBL/GenBank/DDBJ databases">
        <title>Whole genome sequencing of members of genus Pseudoxanthomonas.</title>
        <authorList>
            <person name="Kumar S."/>
            <person name="Bansal K."/>
            <person name="Kaur A."/>
            <person name="Patil P."/>
            <person name="Sharma S."/>
            <person name="Patil P.B."/>
        </authorList>
    </citation>
    <scope>NUCLEOTIDE SEQUENCE</scope>
    <source>
        <strain evidence="4">DSM 22914</strain>
    </source>
</reference>
<dbReference type="Gene3D" id="2.30.30.40">
    <property type="entry name" value="SH3 Domains"/>
    <property type="match status" value="1"/>
</dbReference>
<dbReference type="Gene3D" id="3.40.50.2300">
    <property type="match status" value="1"/>
</dbReference>
<dbReference type="SMART" id="SM00260">
    <property type="entry name" value="CheW"/>
    <property type="match status" value="1"/>
</dbReference>
<dbReference type="InterPro" id="IPR002545">
    <property type="entry name" value="CheW-lke_dom"/>
</dbReference>
<feature type="domain" description="CheW-like" evidence="3">
    <location>
        <begin position="20"/>
        <end position="162"/>
    </location>
</feature>
<dbReference type="InterPro" id="IPR024181">
    <property type="entry name" value="Chemotax_regulator_CheV"/>
</dbReference>
<dbReference type="Gene3D" id="2.40.50.180">
    <property type="entry name" value="CheA-289, Domain 4"/>
    <property type="match status" value="1"/>
</dbReference>
<keyword evidence="5" id="KW-1185">Reference proteome</keyword>
<dbReference type="Pfam" id="PF01584">
    <property type="entry name" value="CheW"/>
    <property type="match status" value="1"/>
</dbReference>
<dbReference type="PANTHER" id="PTHR47233:SF3">
    <property type="entry name" value="CHEMOTAXIS PROTEIN CHEV"/>
    <property type="match status" value="1"/>
</dbReference>
<gene>
    <name evidence="4" type="ORF">CR938_03915</name>
</gene>
<evidence type="ECO:0000256" key="1">
    <source>
        <dbReference type="PROSITE-ProRule" id="PRU00169"/>
    </source>
</evidence>
<evidence type="ECO:0000313" key="5">
    <source>
        <dbReference type="Proteomes" id="UP000717981"/>
    </source>
</evidence>
<organism evidence="4 5">
    <name type="scientific">Pseudoxanthomonas taiwanensis</name>
    <dbReference type="NCBI Taxonomy" id="176598"/>
    <lineage>
        <taxon>Bacteria</taxon>
        <taxon>Pseudomonadati</taxon>
        <taxon>Pseudomonadota</taxon>
        <taxon>Gammaproteobacteria</taxon>
        <taxon>Lysobacterales</taxon>
        <taxon>Lysobacteraceae</taxon>
        <taxon>Pseudoxanthomonas</taxon>
    </lineage>
</organism>
<dbReference type="Pfam" id="PF00072">
    <property type="entry name" value="Response_reg"/>
    <property type="match status" value="1"/>
</dbReference>
<dbReference type="Proteomes" id="UP000717981">
    <property type="component" value="Unassembled WGS sequence"/>
</dbReference>
<sequence length="318" mass="34642">MAHNLLNRIDQRTRLAGHNRLALLLFRLGGRQLFGVNVFKVQEVLRRPPLFQLPGLPPQFAGAADVRGRSVPVLDLGLAIGHPERLADDDAATQYLVVTEFNRSVQGFLVSDVERIVNIAVEDIHPPPDLGAESTYLTAVTRFQGELIQVIDVESVLADITQARMDATLEPEMALPPSAPQMQVLVVDDSRVARQQIRSVLDQLGVGVTLLSDGKQALDHLLQVHASGEDPVARYAMVISDIEMPAMDGYTLTTEIRRHPALAGLYVLLHTSLSGVFNNAMVEKVGANAFVAKYSPHELAEHILARLNEVARASAAPA</sequence>
<evidence type="ECO:0000313" key="4">
    <source>
        <dbReference type="EMBL" id="KAF1690005.1"/>
    </source>
</evidence>
<comment type="caution">
    <text evidence="4">The sequence shown here is derived from an EMBL/GenBank/DDBJ whole genome shotgun (WGS) entry which is preliminary data.</text>
</comment>
<dbReference type="OrthoDB" id="9806105at2"/>
<dbReference type="GO" id="GO:0000160">
    <property type="term" value="P:phosphorelay signal transduction system"/>
    <property type="evidence" value="ECO:0007669"/>
    <property type="project" value="InterPro"/>
</dbReference>
<dbReference type="InterPro" id="IPR036061">
    <property type="entry name" value="CheW-like_dom_sf"/>
</dbReference>